<gene>
    <name evidence="1" type="ORF">FA15DRAFT_664530</name>
</gene>
<protein>
    <submittedName>
        <fullName evidence="1">Uncharacterized protein</fullName>
    </submittedName>
</protein>
<dbReference type="OrthoDB" id="9895617at2759"/>
<organism evidence="1 2">
    <name type="scientific">Coprinopsis marcescibilis</name>
    <name type="common">Agaric fungus</name>
    <name type="synonym">Psathyrella marcescibilis</name>
    <dbReference type="NCBI Taxonomy" id="230819"/>
    <lineage>
        <taxon>Eukaryota</taxon>
        <taxon>Fungi</taxon>
        <taxon>Dikarya</taxon>
        <taxon>Basidiomycota</taxon>
        <taxon>Agaricomycotina</taxon>
        <taxon>Agaricomycetes</taxon>
        <taxon>Agaricomycetidae</taxon>
        <taxon>Agaricales</taxon>
        <taxon>Agaricineae</taxon>
        <taxon>Psathyrellaceae</taxon>
        <taxon>Coprinopsis</taxon>
    </lineage>
</organism>
<name>A0A5C3L975_COPMA</name>
<evidence type="ECO:0000313" key="1">
    <source>
        <dbReference type="EMBL" id="TFK29202.1"/>
    </source>
</evidence>
<dbReference type="STRING" id="230819.A0A5C3L975"/>
<sequence length="221" mass="24465">MSRSTDAANDHGFPAGDFMIVSAGCWRVFDVKKCSTSDGSEIILFPSKERSLDQQSRDPWNNNQVFSIDEHGLLVSKASGYPIDIQDAGLVLRHPRSGISLPTASYLPETQEIRIHTSVGQGHTYILTYTPKRNPRLFFENGISALLPLNDPFAASGAWDGSSTTSTLATDGADLDDSDDSLDWNRTPKLVEISHQRERDAGVSEKERLRRTWFIVPIQSA</sequence>
<accession>A0A5C3L975</accession>
<dbReference type="Gene3D" id="2.80.10.50">
    <property type="match status" value="1"/>
</dbReference>
<dbReference type="Proteomes" id="UP000307440">
    <property type="component" value="Unassembled WGS sequence"/>
</dbReference>
<dbReference type="AlphaFoldDB" id="A0A5C3L975"/>
<reference evidence="1 2" key="1">
    <citation type="journal article" date="2019" name="Nat. Ecol. Evol.">
        <title>Megaphylogeny resolves global patterns of mushroom evolution.</title>
        <authorList>
            <person name="Varga T."/>
            <person name="Krizsan K."/>
            <person name="Foldi C."/>
            <person name="Dima B."/>
            <person name="Sanchez-Garcia M."/>
            <person name="Sanchez-Ramirez S."/>
            <person name="Szollosi G.J."/>
            <person name="Szarkandi J.G."/>
            <person name="Papp V."/>
            <person name="Albert L."/>
            <person name="Andreopoulos W."/>
            <person name="Angelini C."/>
            <person name="Antonin V."/>
            <person name="Barry K.W."/>
            <person name="Bougher N.L."/>
            <person name="Buchanan P."/>
            <person name="Buyck B."/>
            <person name="Bense V."/>
            <person name="Catcheside P."/>
            <person name="Chovatia M."/>
            <person name="Cooper J."/>
            <person name="Damon W."/>
            <person name="Desjardin D."/>
            <person name="Finy P."/>
            <person name="Geml J."/>
            <person name="Haridas S."/>
            <person name="Hughes K."/>
            <person name="Justo A."/>
            <person name="Karasinski D."/>
            <person name="Kautmanova I."/>
            <person name="Kiss B."/>
            <person name="Kocsube S."/>
            <person name="Kotiranta H."/>
            <person name="LaButti K.M."/>
            <person name="Lechner B.E."/>
            <person name="Liimatainen K."/>
            <person name="Lipzen A."/>
            <person name="Lukacs Z."/>
            <person name="Mihaltcheva S."/>
            <person name="Morgado L.N."/>
            <person name="Niskanen T."/>
            <person name="Noordeloos M.E."/>
            <person name="Ohm R.A."/>
            <person name="Ortiz-Santana B."/>
            <person name="Ovrebo C."/>
            <person name="Racz N."/>
            <person name="Riley R."/>
            <person name="Savchenko A."/>
            <person name="Shiryaev A."/>
            <person name="Soop K."/>
            <person name="Spirin V."/>
            <person name="Szebenyi C."/>
            <person name="Tomsovsky M."/>
            <person name="Tulloss R.E."/>
            <person name="Uehling J."/>
            <person name="Grigoriev I.V."/>
            <person name="Vagvolgyi C."/>
            <person name="Papp T."/>
            <person name="Martin F.M."/>
            <person name="Miettinen O."/>
            <person name="Hibbett D.S."/>
            <person name="Nagy L.G."/>
        </authorList>
    </citation>
    <scope>NUCLEOTIDE SEQUENCE [LARGE SCALE GENOMIC DNA]</scope>
    <source>
        <strain evidence="1 2">CBS 121175</strain>
    </source>
</reference>
<dbReference type="InterPro" id="IPR035992">
    <property type="entry name" value="Ricin_B-like_lectins"/>
</dbReference>
<proteinExistence type="predicted"/>
<keyword evidence="2" id="KW-1185">Reference proteome</keyword>
<dbReference type="SUPFAM" id="SSF50370">
    <property type="entry name" value="Ricin B-like lectins"/>
    <property type="match status" value="1"/>
</dbReference>
<dbReference type="EMBL" id="ML210151">
    <property type="protein sequence ID" value="TFK29202.1"/>
    <property type="molecule type" value="Genomic_DNA"/>
</dbReference>
<evidence type="ECO:0000313" key="2">
    <source>
        <dbReference type="Proteomes" id="UP000307440"/>
    </source>
</evidence>